<evidence type="ECO:0000256" key="9">
    <source>
        <dbReference type="ARBA" id="ARBA00032005"/>
    </source>
</evidence>
<dbReference type="SUPFAM" id="SSF53927">
    <property type="entry name" value="Cytidine deaminase-like"/>
    <property type="match status" value="1"/>
</dbReference>
<dbReference type="Gene3D" id="3.40.140.10">
    <property type="entry name" value="Cytidine Deaminase, domain 2"/>
    <property type="match status" value="1"/>
</dbReference>
<evidence type="ECO:0000256" key="7">
    <source>
        <dbReference type="ARBA" id="ARBA00022801"/>
    </source>
</evidence>
<dbReference type="InterPro" id="IPR016193">
    <property type="entry name" value="Cytidine_deaminase-like"/>
</dbReference>
<dbReference type="PANTHER" id="PTHR11644">
    <property type="entry name" value="CYTIDINE DEAMINASE"/>
    <property type="match status" value="1"/>
</dbReference>
<evidence type="ECO:0000256" key="11">
    <source>
        <dbReference type="ARBA" id="ARBA00049558"/>
    </source>
</evidence>
<comment type="catalytic activity">
    <reaction evidence="11 15">
        <text>cytidine + H2O + H(+) = uridine + NH4(+)</text>
        <dbReference type="Rhea" id="RHEA:16069"/>
        <dbReference type="ChEBI" id="CHEBI:15377"/>
        <dbReference type="ChEBI" id="CHEBI:15378"/>
        <dbReference type="ChEBI" id="CHEBI:16704"/>
        <dbReference type="ChEBI" id="CHEBI:17562"/>
        <dbReference type="ChEBI" id="CHEBI:28938"/>
        <dbReference type="EC" id="3.5.4.5"/>
    </reaction>
</comment>
<dbReference type="PROSITE" id="PS00903">
    <property type="entry name" value="CYT_DCMP_DEAMINASES_1"/>
    <property type="match status" value="1"/>
</dbReference>
<accession>A0AA49Q7C8</accession>
<evidence type="ECO:0000256" key="14">
    <source>
        <dbReference type="PIRSR" id="PIRSR606262-3"/>
    </source>
</evidence>
<comment type="cofactor">
    <cofactor evidence="1 14 15">
        <name>Zn(2+)</name>
        <dbReference type="ChEBI" id="CHEBI:29105"/>
    </cofactor>
</comment>
<evidence type="ECO:0000313" key="19">
    <source>
        <dbReference type="Proteomes" id="UP001229955"/>
    </source>
</evidence>
<dbReference type="PANTHER" id="PTHR11644:SF2">
    <property type="entry name" value="CYTIDINE DEAMINASE"/>
    <property type="match status" value="1"/>
</dbReference>
<dbReference type="GO" id="GO:0055086">
    <property type="term" value="P:nucleobase-containing small molecule metabolic process"/>
    <property type="evidence" value="ECO:0007669"/>
    <property type="project" value="UniProtKB-ARBA"/>
</dbReference>
<dbReference type="GO" id="GO:0072527">
    <property type="term" value="P:pyrimidine-containing compound metabolic process"/>
    <property type="evidence" value="ECO:0007669"/>
    <property type="project" value="UniProtKB-ARBA"/>
</dbReference>
<proteinExistence type="inferred from homology"/>
<dbReference type="InterPro" id="IPR050202">
    <property type="entry name" value="Cyt/Deoxycyt_deaminase"/>
</dbReference>
<dbReference type="NCBIfam" id="NF004064">
    <property type="entry name" value="PRK05578.1"/>
    <property type="match status" value="1"/>
</dbReference>
<dbReference type="EMBL" id="CP130612">
    <property type="protein sequence ID" value="WKW12028.1"/>
    <property type="molecule type" value="Genomic_DNA"/>
</dbReference>
<evidence type="ECO:0000256" key="6">
    <source>
        <dbReference type="ARBA" id="ARBA00022723"/>
    </source>
</evidence>
<feature type="binding site" evidence="14">
    <location>
        <position position="58"/>
    </location>
    <ligand>
        <name>Zn(2+)</name>
        <dbReference type="ChEBI" id="CHEBI:29105"/>
        <note>catalytic</note>
    </ligand>
</feature>
<keyword evidence="8 14" id="KW-0862">Zinc</keyword>
<evidence type="ECO:0000256" key="5">
    <source>
        <dbReference type="ARBA" id="ARBA00018266"/>
    </source>
</evidence>
<evidence type="ECO:0000256" key="12">
    <source>
        <dbReference type="PIRSR" id="PIRSR606262-1"/>
    </source>
</evidence>
<evidence type="ECO:0000313" key="17">
    <source>
        <dbReference type="EMBL" id="WKW12028.1"/>
    </source>
</evidence>
<reference evidence="17" key="1">
    <citation type="submission" date="2023-07" db="EMBL/GenBank/DDBJ databases">
        <authorList>
            <person name="Haufschild T."/>
            <person name="Kallscheuer N."/>
            <person name="Hammer J."/>
            <person name="Kohn T."/>
            <person name="Kabuu M."/>
            <person name="Jogler M."/>
            <person name="Wohfarth N."/>
            <person name="Heuer A."/>
            <person name="Rohde M."/>
            <person name="van Teeseling M.C.F."/>
            <person name="Jogler C."/>
        </authorList>
    </citation>
    <scope>NUCLEOTIDE SEQUENCE</scope>
    <source>
        <strain evidence="17">Strain 138</strain>
        <strain evidence="18">Strain 318</strain>
    </source>
</reference>
<dbReference type="CDD" id="cd01283">
    <property type="entry name" value="cytidine_deaminase"/>
    <property type="match status" value="1"/>
</dbReference>
<dbReference type="AlphaFoldDB" id="A0AA49Q4K8"/>
<comment type="catalytic activity">
    <reaction evidence="10 15">
        <text>2'-deoxycytidine + H2O + H(+) = 2'-deoxyuridine + NH4(+)</text>
        <dbReference type="Rhea" id="RHEA:13433"/>
        <dbReference type="ChEBI" id="CHEBI:15377"/>
        <dbReference type="ChEBI" id="CHEBI:15378"/>
        <dbReference type="ChEBI" id="CHEBI:15698"/>
        <dbReference type="ChEBI" id="CHEBI:16450"/>
        <dbReference type="ChEBI" id="CHEBI:28938"/>
        <dbReference type="EC" id="3.5.4.5"/>
    </reaction>
</comment>
<dbReference type="GO" id="GO:0042802">
    <property type="term" value="F:identical protein binding"/>
    <property type="evidence" value="ECO:0007669"/>
    <property type="project" value="UniProtKB-ARBA"/>
</dbReference>
<dbReference type="InterPro" id="IPR002125">
    <property type="entry name" value="CMP_dCMP_dom"/>
</dbReference>
<dbReference type="KEGG" id="pspc:Strain318_001300"/>
<feature type="binding site" evidence="14">
    <location>
        <position position="94"/>
    </location>
    <ligand>
        <name>Zn(2+)</name>
        <dbReference type="ChEBI" id="CHEBI:29105"/>
        <note>catalytic</note>
    </ligand>
</feature>
<dbReference type="GO" id="GO:0004126">
    <property type="term" value="F:cytidine deaminase activity"/>
    <property type="evidence" value="ECO:0007669"/>
    <property type="project" value="UniProtKB-UniRule"/>
</dbReference>
<dbReference type="NCBIfam" id="TIGR01354">
    <property type="entry name" value="cyt_deam_tetra"/>
    <property type="match status" value="1"/>
</dbReference>
<feature type="domain" description="CMP/dCMP-type deaminase" evidence="16">
    <location>
        <begin position="6"/>
        <end position="132"/>
    </location>
</feature>
<dbReference type="EC" id="3.5.4.5" evidence="4 15"/>
<keyword evidence="7 15" id="KW-0378">Hydrolase</keyword>
<dbReference type="EMBL" id="CP130613">
    <property type="protein sequence ID" value="WKW14937.1"/>
    <property type="molecule type" value="Genomic_DNA"/>
</dbReference>
<comment type="similarity">
    <text evidence="3 15">Belongs to the cytidine and deoxycytidylate deaminase family.</text>
</comment>
<comment type="function">
    <text evidence="2 15">This enzyme scavenges exogenous and endogenous cytidine and 2'-deoxycytidine for UMP synthesis.</text>
</comment>
<dbReference type="FunFam" id="3.40.140.10:FF:000008">
    <property type="entry name" value="Cytidine deaminase"/>
    <property type="match status" value="1"/>
</dbReference>
<dbReference type="PROSITE" id="PS51747">
    <property type="entry name" value="CYT_DCMP_DEAMINASES_2"/>
    <property type="match status" value="1"/>
</dbReference>
<evidence type="ECO:0000259" key="16">
    <source>
        <dbReference type="PROSITE" id="PS51747"/>
    </source>
</evidence>
<dbReference type="GO" id="GO:0005829">
    <property type="term" value="C:cytosol"/>
    <property type="evidence" value="ECO:0007669"/>
    <property type="project" value="TreeGrafter"/>
</dbReference>
<name>A0AA49Q4K8_9BACT</name>
<dbReference type="GO" id="GO:0008270">
    <property type="term" value="F:zinc ion binding"/>
    <property type="evidence" value="ECO:0007669"/>
    <property type="project" value="UniProtKB-UniRule"/>
</dbReference>
<evidence type="ECO:0000256" key="8">
    <source>
        <dbReference type="ARBA" id="ARBA00022833"/>
    </source>
</evidence>
<feature type="binding site" evidence="14">
    <location>
        <position position="91"/>
    </location>
    <ligand>
        <name>Zn(2+)</name>
        <dbReference type="ChEBI" id="CHEBI:29105"/>
        <note>catalytic</note>
    </ligand>
</feature>
<accession>A0AA49Q4K8</accession>
<evidence type="ECO:0000256" key="4">
    <source>
        <dbReference type="ARBA" id="ARBA00012783"/>
    </source>
</evidence>
<evidence type="ECO:0000313" key="18">
    <source>
        <dbReference type="EMBL" id="WKW14937.1"/>
    </source>
</evidence>
<feature type="active site" description="Proton donor" evidence="12">
    <location>
        <position position="60"/>
    </location>
</feature>
<sequence length="136" mass="13928">MSLSAAQEHVLTDRARAAKARAYAPYSKFHVGAALLCADGSIIDGCNVENASYPAGTCAERVALGAAVVAGHREFTAVAIATDAPEATPPCGICRQALAEFAPGIAVVAIDASGRVTRWSLDGLLPNPFTPASLHP</sequence>
<keyword evidence="6 14" id="KW-0479">Metal-binding</keyword>
<dbReference type="InterPro" id="IPR006262">
    <property type="entry name" value="Cyt_deam_tetra"/>
</dbReference>
<evidence type="ECO:0000256" key="1">
    <source>
        <dbReference type="ARBA" id="ARBA00001947"/>
    </source>
</evidence>
<keyword evidence="19" id="KW-1185">Reference proteome</keyword>
<protein>
    <recommendedName>
        <fullName evidence="5 15">Cytidine deaminase</fullName>
        <ecNumber evidence="4 15">3.5.4.5</ecNumber>
    </recommendedName>
    <alternativeName>
        <fullName evidence="9 15">Cytidine aminohydrolase</fullName>
    </alternativeName>
</protein>
<evidence type="ECO:0000256" key="2">
    <source>
        <dbReference type="ARBA" id="ARBA00003949"/>
    </source>
</evidence>
<dbReference type="Proteomes" id="UP001229955">
    <property type="component" value="Chromosome"/>
</dbReference>
<evidence type="ECO:0000256" key="15">
    <source>
        <dbReference type="RuleBase" id="RU364006"/>
    </source>
</evidence>
<dbReference type="RefSeq" id="WP_367887706.1">
    <property type="nucleotide sequence ID" value="NZ_CP130612.1"/>
</dbReference>
<evidence type="ECO:0000256" key="13">
    <source>
        <dbReference type="PIRSR" id="PIRSR606262-2"/>
    </source>
</evidence>
<feature type="binding site" evidence="13">
    <location>
        <begin position="47"/>
        <end position="53"/>
    </location>
    <ligand>
        <name>substrate</name>
    </ligand>
</feature>
<dbReference type="Pfam" id="PF00383">
    <property type="entry name" value="dCMP_cyt_deam_1"/>
    <property type="match status" value="1"/>
</dbReference>
<evidence type="ECO:0000256" key="3">
    <source>
        <dbReference type="ARBA" id="ARBA00006576"/>
    </source>
</evidence>
<evidence type="ECO:0000256" key="10">
    <source>
        <dbReference type="ARBA" id="ARBA00049252"/>
    </source>
</evidence>
<gene>
    <name evidence="17" type="primary">cdd</name>
    <name evidence="17" type="ORF">Strain138_001300</name>
    <name evidence="18" type="ORF">Strain318_001300</name>
</gene>
<organism evidence="17">
    <name type="scientific">Pseudogemmatithrix spongiicola</name>
    <dbReference type="NCBI Taxonomy" id="3062599"/>
    <lineage>
        <taxon>Bacteria</taxon>
        <taxon>Pseudomonadati</taxon>
        <taxon>Gemmatimonadota</taxon>
        <taxon>Gemmatimonadia</taxon>
        <taxon>Gemmatimonadales</taxon>
        <taxon>Gemmatimonadaceae</taxon>
        <taxon>Pseudogemmatithrix</taxon>
    </lineage>
</organism>
<dbReference type="InterPro" id="IPR016192">
    <property type="entry name" value="APOBEC/CMP_deaminase_Zn-bd"/>
</dbReference>